<sequence length="316" mass="36340">MTNIGKILLIMILITFLVGCTATLEEDSTYKILEKNNIELYYLNQDRTDLVVETIDVESGMDTSSMITMVLERLSVHPEESIYHRSIPEALNVIETRFEEDTATITFDSYYTELSSLQEVLLRGSIVKTLTQFEEVEYVEFYINDQPLLDREERPIGLMSASDFVGDINNQESIINDIQVVLYFSNEDGSALEKEELRLLIDTNESLERKIIERLIEGPITEGLEPTIPEETVLKDIYIKEGICYVDFNEAFRSRHWGGSTGEVMTIYSIVNTLVELPNIDRVQFLIDGVKQDEFRGHLAFDTLFERNLDLVNMDE</sequence>
<dbReference type="AlphaFoldDB" id="A0A4R1N5X1"/>
<dbReference type="SMART" id="SM00909">
    <property type="entry name" value="Germane"/>
    <property type="match status" value="2"/>
</dbReference>
<dbReference type="EMBL" id="SMGQ01000011">
    <property type="protein sequence ID" value="TCK98409.1"/>
    <property type="molecule type" value="Genomic_DNA"/>
</dbReference>
<proteinExistence type="predicted"/>
<dbReference type="RefSeq" id="WP_132280927.1">
    <property type="nucleotide sequence ID" value="NZ_SMGQ01000011.1"/>
</dbReference>
<evidence type="ECO:0000313" key="3">
    <source>
        <dbReference type="Proteomes" id="UP000294545"/>
    </source>
</evidence>
<protein>
    <submittedName>
        <fullName evidence="2">Sporulation and spore germination protein</fullName>
    </submittedName>
</protein>
<dbReference type="InterPro" id="IPR019606">
    <property type="entry name" value="GerMN"/>
</dbReference>
<dbReference type="OrthoDB" id="9809406at2"/>
<dbReference type="PROSITE" id="PS51257">
    <property type="entry name" value="PROKAR_LIPOPROTEIN"/>
    <property type="match status" value="1"/>
</dbReference>
<feature type="domain" description="GerMN" evidence="1">
    <location>
        <begin position="67"/>
        <end position="152"/>
    </location>
</feature>
<evidence type="ECO:0000259" key="1">
    <source>
        <dbReference type="SMART" id="SM00909"/>
    </source>
</evidence>
<evidence type="ECO:0000313" key="2">
    <source>
        <dbReference type="EMBL" id="TCK98409.1"/>
    </source>
</evidence>
<comment type="caution">
    <text evidence="2">The sequence shown here is derived from an EMBL/GenBank/DDBJ whole genome shotgun (WGS) entry which is preliminary data.</text>
</comment>
<organism evidence="2 3">
    <name type="scientific">Natranaerovirga hydrolytica</name>
    <dbReference type="NCBI Taxonomy" id="680378"/>
    <lineage>
        <taxon>Bacteria</taxon>
        <taxon>Bacillati</taxon>
        <taxon>Bacillota</taxon>
        <taxon>Clostridia</taxon>
        <taxon>Lachnospirales</taxon>
        <taxon>Natranaerovirgaceae</taxon>
        <taxon>Natranaerovirga</taxon>
    </lineage>
</organism>
<reference evidence="2 3" key="1">
    <citation type="submission" date="2019-03" db="EMBL/GenBank/DDBJ databases">
        <title>Genomic Encyclopedia of Type Strains, Phase IV (KMG-IV): sequencing the most valuable type-strain genomes for metagenomic binning, comparative biology and taxonomic classification.</title>
        <authorList>
            <person name="Goeker M."/>
        </authorList>
    </citation>
    <scope>NUCLEOTIDE SEQUENCE [LARGE SCALE GENOMIC DNA]</scope>
    <source>
        <strain evidence="2 3">DSM 24176</strain>
    </source>
</reference>
<name>A0A4R1N5X1_9FIRM</name>
<dbReference type="Pfam" id="PF10646">
    <property type="entry name" value="Germane"/>
    <property type="match status" value="2"/>
</dbReference>
<dbReference type="Proteomes" id="UP000294545">
    <property type="component" value="Unassembled WGS sequence"/>
</dbReference>
<accession>A0A4R1N5X1</accession>
<gene>
    <name evidence="2" type="ORF">EDC19_0829</name>
</gene>
<keyword evidence="3" id="KW-1185">Reference proteome</keyword>
<feature type="domain" description="GerMN" evidence="1">
    <location>
        <begin position="208"/>
        <end position="296"/>
    </location>
</feature>